<evidence type="ECO:0000313" key="1">
    <source>
        <dbReference type="EMBL" id="MER6272037.1"/>
    </source>
</evidence>
<dbReference type="InterPro" id="IPR026334">
    <property type="entry name" value="FxSxx-COOH"/>
</dbReference>
<evidence type="ECO:0000313" key="2">
    <source>
        <dbReference type="Proteomes" id="UP001490365"/>
    </source>
</evidence>
<dbReference type="EMBL" id="JBEOZM010000019">
    <property type="protein sequence ID" value="MER6272037.1"/>
    <property type="molecule type" value="Genomic_DNA"/>
</dbReference>
<proteinExistence type="predicted"/>
<sequence length="59" mass="6519">METSGTDVEIDFDVVNLSGSATLDLEELPSNALGRSIRRVRRDALEHRVVDVSMFQSAL</sequence>
<protein>
    <submittedName>
        <fullName evidence="1">FxSxx-COOH cyclophane-containing RiPP peptide</fullName>
    </submittedName>
</protein>
<dbReference type="NCBIfam" id="TIGR04268">
    <property type="entry name" value="FxSxx-COOH"/>
    <property type="match status" value="1"/>
</dbReference>
<dbReference type="RefSeq" id="WP_351960368.1">
    <property type="nucleotide sequence ID" value="NZ_JBEOZM010000019.1"/>
</dbReference>
<reference evidence="1 2" key="1">
    <citation type="submission" date="2024-06" db="EMBL/GenBank/DDBJ databases">
        <title>The Natural Products Discovery Center: Release of the First 8490 Sequenced Strains for Exploring Actinobacteria Biosynthetic Diversity.</title>
        <authorList>
            <person name="Kalkreuter E."/>
            <person name="Kautsar S.A."/>
            <person name="Yang D."/>
            <person name="Bader C.D."/>
            <person name="Teijaro C.N."/>
            <person name="Fluegel L."/>
            <person name="Davis C.M."/>
            <person name="Simpson J.R."/>
            <person name="Lauterbach L."/>
            <person name="Steele A.D."/>
            <person name="Gui C."/>
            <person name="Meng S."/>
            <person name="Li G."/>
            <person name="Viehrig K."/>
            <person name="Ye F."/>
            <person name="Su P."/>
            <person name="Kiefer A.F."/>
            <person name="Nichols A."/>
            <person name="Cepeda A.J."/>
            <person name="Yan W."/>
            <person name="Fan B."/>
            <person name="Jiang Y."/>
            <person name="Adhikari A."/>
            <person name="Zheng C.-J."/>
            <person name="Schuster L."/>
            <person name="Cowan T.M."/>
            <person name="Smanski M.J."/>
            <person name="Chevrette M.G."/>
            <person name="De Carvalho L.P.S."/>
            <person name="Shen B."/>
        </authorList>
    </citation>
    <scope>NUCLEOTIDE SEQUENCE [LARGE SCALE GENOMIC DNA]</scope>
    <source>
        <strain evidence="1 2">NPDC001694</strain>
    </source>
</reference>
<name>A0ABV1TR08_9ACTN</name>
<organism evidence="1 2">
    <name type="scientific">Streptomyces sp. 900105755</name>
    <dbReference type="NCBI Taxonomy" id="3154389"/>
    <lineage>
        <taxon>Bacteria</taxon>
        <taxon>Bacillati</taxon>
        <taxon>Actinomycetota</taxon>
        <taxon>Actinomycetes</taxon>
        <taxon>Kitasatosporales</taxon>
        <taxon>Streptomycetaceae</taxon>
        <taxon>Streptomyces</taxon>
    </lineage>
</organism>
<accession>A0ABV1TR08</accession>
<keyword evidence="2" id="KW-1185">Reference proteome</keyword>
<dbReference type="Proteomes" id="UP001490365">
    <property type="component" value="Unassembled WGS sequence"/>
</dbReference>
<comment type="caution">
    <text evidence="1">The sequence shown here is derived from an EMBL/GenBank/DDBJ whole genome shotgun (WGS) entry which is preliminary data.</text>
</comment>
<gene>
    <name evidence="1" type="primary">fxsA</name>
    <name evidence="1" type="ORF">ABT211_32860</name>
</gene>